<gene>
    <name evidence="10" type="primary">hisK</name>
    <name evidence="10" type="ORF">XA3_13820</name>
</gene>
<proteinExistence type="inferred from homology"/>
<comment type="pathway">
    <text evidence="1 8">Amino-acid biosynthesis; L-histidine biosynthesis; L-histidine from 5-phospho-alpha-D-ribose 1-diphosphate: step 8/9.</text>
</comment>
<dbReference type="GO" id="GO:0004401">
    <property type="term" value="F:histidinol-phosphatase activity"/>
    <property type="evidence" value="ECO:0007669"/>
    <property type="project" value="UniProtKB-UniRule"/>
</dbReference>
<dbReference type="KEGG" id="xap:XA3_13820"/>
<keyword evidence="4 8" id="KW-0028">Amino-acid biosynthesis</keyword>
<dbReference type="PANTHER" id="PTHR21039:SF0">
    <property type="entry name" value="HISTIDINOL-PHOSPHATASE"/>
    <property type="match status" value="1"/>
</dbReference>
<dbReference type="RefSeq" id="WP_317634763.1">
    <property type="nucleotide sequence ID" value="NZ_AP026802.1"/>
</dbReference>
<evidence type="ECO:0000259" key="9">
    <source>
        <dbReference type="Pfam" id="PF02811"/>
    </source>
</evidence>
<dbReference type="Pfam" id="PF02811">
    <property type="entry name" value="PHP"/>
    <property type="match status" value="1"/>
</dbReference>
<dbReference type="EMBL" id="AP026802">
    <property type="protein sequence ID" value="BDR58941.1"/>
    <property type="molecule type" value="Genomic_DNA"/>
</dbReference>
<comment type="catalytic activity">
    <reaction evidence="7 8">
        <text>L-histidinol phosphate + H2O = L-histidinol + phosphate</text>
        <dbReference type="Rhea" id="RHEA:14465"/>
        <dbReference type="ChEBI" id="CHEBI:15377"/>
        <dbReference type="ChEBI" id="CHEBI:43474"/>
        <dbReference type="ChEBI" id="CHEBI:57699"/>
        <dbReference type="ChEBI" id="CHEBI:57980"/>
        <dbReference type="EC" id="3.1.3.15"/>
    </reaction>
</comment>
<comment type="similarity">
    <text evidence="2 8">Belongs to the PHP hydrolase family. HisK subfamily.</text>
</comment>
<dbReference type="PANTHER" id="PTHR21039">
    <property type="entry name" value="HISTIDINOL PHOSPHATASE-RELATED"/>
    <property type="match status" value="1"/>
</dbReference>
<keyword evidence="11" id="KW-1185">Reference proteome</keyword>
<protein>
    <recommendedName>
        <fullName evidence="3 8">Histidinol-phosphatase</fullName>
        <shortName evidence="8">HolPase</shortName>
        <ecNumber evidence="3 8">3.1.3.15</ecNumber>
    </recommendedName>
</protein>
<sequence>MKYYDQHLHTYFSFDSKEQFKNYLINKPRYFVSTDHFDLHNPLVNFEDSIPNYELYADKLSELAQNYPTQFIKGIEIGVVPGQENKINEYLKRHPYDLKITSIHQNGKFDYMDDIVLQNDKFKIAKEYFEQMNFVLDKFYEGDILAHFDYGLRRFDFTIAELEQNFEPLLIQIFSKAIKLGMAFELNSKSFTRYHNENLYRYAVPLYLSLGGKSFTLDSDAHVAADYQLGFEKMAALLQEFKVSELTIIQGRERFQVPIPTKF</sequence>
<evidence type="ECO:0000256" key="2">
    <source>
        <dbReference type="ARBA" id="ARBA00009152"/>
    </source>
</evidence>
<keyword evidence="5 8" id="KW-0378">Hydrolase</keyword>
<dbReference type="InterPro" id="IPR004013">
    <property type="entry name" value="PHP_dom"/>
</dbReference>
<evidence type="ECO:0000313" key="11">
    <source>
        <dbReference type="Proteomes" id="UP001321861"/>
    </source>
</evidence>
<dbReference type="GO" id="GO:0005737">
    <property type="term" value="C:cytoplasm"/>
    <property type="evidence" value="ECO:0007669"/>
    <property type="project" value="TreeGrafter"/>
</dbReference>
<evidence type="ECO:0000256" key="1">
    <source>
        <dbReference type="ARBA" id="ARBA00004970"/>
    </source>
</evidence>
<dbReference type="GO" id="GO:0000105">
    <property type="term" value="P:L-histidine biosynthetic process"/>
    <property type="evidence" value="ECO:0007669"/>
    <property type="project" value="UniProtKB-UniRule"/>
</dbReference>
<evidence type="ECO:0000256" key="8">
    <source>
        <dbReference type="RuleBase" id="RU366003"/>
    </source>
</evidence>
<organism evidence="10 11">
    <name type="scientific">Xylocopilactobacillus apicola</name>
    <dbReference type="NCBI Taxonomy" id="2932184"/>
    <lineage>
        <taxon>Bacteria</taxon>
        <taxon>Bacillati</taxon>
        <taxon>Bacillota</taxon>
        <taxon>Bacilli</taxon>
        <taxon>Lactobacillales</taxon>
        <taxon>Lactobacillaceae</taxon>
        <taxon>Xylocopilactobacillus</taxon>
    </lineage>
</organism>
<name>A0AAU9D2D0_9LACO</name>
<dbReference type="InterPro" id="IPR016195">
    <property type="entry name" value="Pol/histidinol_Pase-like"/>
</dbReference>
<dbReference type="SUPFAM" id="SSF89550">
    <property type="entry name" value="PHP domain-like"/>
    <property type="match status" value="1"/>
</dbReference>
<dbReference type="Proteomes" id="UP001321861">
    <property type="component" value="Chromosome"/>
</dbReference>
<feature type="domain" description="PHP" evidence="9">
    <location>
        <begin position="5"/>
        <end position="188"/>
    </location>
</feature>
<keyword evidence="6 8" id="KW-0368">Histidine biosynthesis</keyword>
<evidence type="ECO:0000256" key="5">
    <source>
        <dbReference type="ARBA" id="ARBA00022801"/>
    </source>
</evidence>
<dbReference type="AlphaFoldDB" id="A0AAU9D2D0"/>
<dbReference type="InterPro" id="IPR010140">
    <property type="entry name" value="Histidinol_P_phosphatase_HisJ"/>
</dbReference>
<reference evidence="10 11" key="1">
    <citation type="journal article" date="2023" name="Microbiol. Spectr.">
        <title>Symbiosis of Carpenter Bees with Uncharacterized Lactic Acid Bacteria Showing NAD Auxotrophy.</title>
        <authorList>
            <person name="Kawasaki S."/>
            <person name="Ozawa K."/>
            <person name="Mori T."/>
            <person name="Yamamoto A."/>
            <person name="Ito M."/>
            <person name="Ohkuma M."/>
            <person name="Sakamoto M."/>
            <person name="Matsutani M."/>
        </authorList>
    </citation>
    <scope>NUCLEOTIDE SEQUENCE [LARGE SCALE GENOMIC DNA]</scope>
    <source>
        <strain evidence="10 11">XA3</strain>
    </source>
</reference>
<evidence type="ECO:0000256" key="7">
    <source>
        <dbReference type="ARBA" id="ARBA00049158"/>
    </source>
</evidence>
<evidence type="ECO:0000313" key="10">
    <source>
        <dbReference type="EMBL" id="BDR58941.1"/>
    </source>
</evidence>
<evidence type="ECO:0000256" key="6">
    <source>
        <dbReference type="ARBA" id="ARBA00023102"/>
    </source>
</evidence>
<accession>A0AAU9D2D0</accession>
<dbReference type="Gene3D" id="3.20.20.140">
    <property type="entry name" value="Metal-dependent hydrolases"/>
    <property type="match status" value="1"/>
</dbReference>
<evidence type="ECO:0000256" key="4">
    <source>
        <dbReference type="ARBA" id="ARBA00022605"/>
    </source>
</evidence>
<dbReference type="EC" id="3.1.3.15" evidence="3 8"/>
<evidence type="ECO:0000256" key="3">
    <source>
        <dbReference type="ARBA" id="ARBA00013085"/>
    </source>
</evidence>